<accession>A0A3P8BYY1</accession>
<name>A0A3P8BYY1_9TREM</name>
<keyword evidence="2" id="KW-1185">Reference proteome</keyword>
<dbReference type="EMBL" id="UZAL01027478">
    <property type="protein sequence ID" value="VDP32927.1"/>
    <property type="molecule type" value="Genomic_DNA"/>
</dbReference>
<dbReference type="Proteomes" id="UP000269396">
    <property type="component" value="Unassembled WGS sequence"/>
</dbReference>
<organism evidence="1 2">
    <name type="scientific">Schistosoma mattheei</name>
    <dbReference type="NCBI Taxonomy" id="31246"/>
    <lineage>
        <taxon>Eukaryota</taxon>
        <taxon>Metazoa</taxon>
        <taxon>Spiralia</taxon>
        <taxon>Lophotrochozoa</taxon>
        <taxon>Platyhelminthes</taxon>
        <taxon>Trematoda</taxon>
        <taxon>Digenea</taxon>
        <taxon>Strigeidida</taxon>
        <taxon>Schistosomatoidea</taxon>
        <taxon>Schistosomatidae</taxon>
        <taxon>Schistosoma</taxon>
    </lineage>
</organism>
<dbReference type="AlphaFoldDB" id="A0A3P8BYY1"/>
<proteinExistence type="predicted"/>
<evidence type="ECO:0000313" key="1">
    <source>
        <dbReference type="EMBL" id="VDP32927.1"/>
    </source>
</evidence>
<evidence type="ECO:0000313" key="2">
    <source>
        <dbReference type="Proteomes" id="UP000269396"/>
    </source>
</evidence>
<sequence length="79" mass="9033">MYGAETLQTSTTTIKKIQALVNSCLRKILNFPWPDTINNHPLWLGTNKISHETLEVDRTYITEITKLYHEPSLDSEAST</sequence>
<gene>
    <name evidence="1" type="ORF">SMTD_LOCUS6247</name>
</gene>
<protein>
    <submittedName>
        <fullName evidence="1">Uncharacterized protein</fullName>
    </submittedName>
</protein>
<reference evidence="1 2" key="1">
    <citation type="submission" date="2018-11" db="EMBL/GenBank/DDBJ databases">
        <authorList>
            <consortium name="Pathogen Informatics"/>
        </authorList>
    </citation>
    <scope>NUCLEOTIDE SEQUENCE [LARGE SCALE GENOMIC DNA]</scope>
    <source>
        <strain>Denwood</strain>
        <strain evidence="2">Zambia</strain>
    </source>
</reference>